<name>X6MR78_RETFI</name>
<accession>X6MR78</accession>
<keyword evidence="2" id="KW-1133">Transmembrane helix</keyword>
<dbReference type="AlphaFoldDB" id="X6MR78"/>
<evidence type="ECO:0000256" key="1">
    <source>
        <dbReference type="SAM" id="MobiDB-lite"/>
    </source>
</evidence>
<sequence>DDNNNNNNNDDDDDDDEKKKKKNTNVTTKTREYMRWNKLRQSYWFYQALKFELDGSLYSLYDIQHYLLKPLQYEMQKLQSRTLQNSSDILSHKNKDAGRNERESVDWVDPRPYAALSSQCVGSVKLFIRQAMSGQKLEKQLNLVNQYLCSGRRKKDVCIKKKLKCIGLNAIFKCHFHDFVHFAIQMASLYPHLIIHMFCFILFCSTFFFFFFFILQLNVDRLCWTRTWLHYLMRAKIHKCLTLGYSIRFVEFDWTLCSTNRIHYSSSVTHKKIAKEPHKKRYYKSDFDANTSTNKQNKKKIDSCCCYYHFHTHKKRPSSQARV</sequence>
<feature type="region of interest" description="Disordered" evidence="1">
    <location>
        <begin position="1"/>
        <end position="23"/>
    </location>
</feature>
<feature type="transmembrane region" description="Helical" evidence="2">
    <location>
        <begin position="193"/>
        <end position="215"/>
    </location>
</feature>
<protein>
    <submittedName>
        <fullName evidence="3">Uncharacterized protein</fullName>
    </submittedName>
</protein>
<evidence type="ECO:0000313" key="4">
    <source>
        <dbReference type="Proteomes" id="UP000023152"/>
    </source>
</evidence>
<dbReference type="EMBL" id="ASPP01018513">
    <property type="protein sequence ID" value="ETO16166.1"/>
    <property type="molecule type" value="Genomic_DNA"/>
</dbReference>
<keyword evidence="4" id="KW-1185">Reference proteome</keyword>
<keyword evidence="2" id="KW-0812">Transmembrane</keyword>
<proteinExistence type="predicted"/>
<gene>
    <name evidence="3" type="ORF">RFI_21191</name>
</gene>
<feature type="non-terminal residue" evidence="3">
    <location>
        <position position="1"/>
    </location>
</feature>
<keyword evidence="2" id="KW-0472">Membrane</keyword>
<evidence type="ECO:0000313" key="3">
    <source>
        <dbReference type="EMBL" id="ETO16166.1"/>
    </source>
</evidence>
<reference evidence="3 4" key="1">
    <citation type="journal article" date="2013" name="Curr. Biol.">
        <title>The Genome of the Foraminiferan Reticulomyxa filosa.</title>
        <authorList>
            <person name="Glockner G."/>
            <person name="Hulsmann N."/>
            <person name="Schleicher M."/>
            <person name="Noegel A.A."/>
            <person name="Eichinger L."/>
            <person name="Gallinger C."/>
            <person name="Pawlowski J."/>
            <person name="Sierra R."/>
            <person name="Euteneuer U."/>
            <person name="Pillet L."/>
            <person name="Moustafa A."/>
            <person name="Platzer M."/>
            <person name="Groth M."/>
            <person name="Szafranski K."/>
            <person name="Schliwa M."/>
        </authorList>
    </citation>
    <scope>NUCLEOTIDE SEQUENCE [LARGE SCALE GENOMIC DNA]</scope>
</reference>
<organism evidence="3 4">
    <name type="scientific">Reticulomyxa filosa</name>
    <dbReference type="NCBI Taxonomy" id="46433"/>
    <lineage>
        <taxon>Eukaryota</taxon>
        <taxon>Sar</taxon>
        <taxon>Rhizaria</taxon>
        <taxon>Retaria</taxon>
        <taxon>Foraminifera</taxon>
        <taxon>Monothalamids</taxon>
        <taxon>Reticulomyxidae</taxon>
        <taxon>Reticulomyxa</taxon>
    </lineage>
</organism>
<dbReference type="Proteomes" id="UP000023152">
    <property type="component" value="Unassembled WGS sequence"/>
</dbReference>
<evidence type="ECO:0000256" key="2">
    <source>
        <dbReference type="SAM" id="Phobius"/>
    </source>
</evidence>
<feature type="compositionally biased region" description="Acidic residues" evidence="1">
    <location>
        <begin position="1"/>
        <end position="16"/>
    </location>
</feature>
<comment type="caution">
    <text evidence="3">The sequence shown here is derived from an EMBL/GenBank/DDBJ whole genome shotgun (WGS) entry which is preliminary data.</text>
</comment>